<protein>
    <recommendedName>
        <fullName evidence="4">Acetyl-CoA acetyltransferase</fullName>
    </recommendedName>
</protein>
<organism evidence="2 3">
    <name type="scientific">Paenibacillus chungangensis</name>
    <dbReference type="NCBI Taxonomy" id="696535"/>
    <lineage>
        <taxon>Bacteria</taxon>
        <taxon>Bacillati</taxon>
        <taxon>Bacillota</taxon>
        <taxon>Bacilli</taxon>
        <taxon>Bacillales</taxon>
        <taxon>Paenibacillaceae</taxon>
        <taxon>Paenibacillus</taxon>
    </lineage>
</organism>
<reference evidence="3" key="1">
    <citation type="journal article" date="2019" name="Int. J. Syst. Evol. Microbiol.">
        <title>The Global Catalogue of Microorganisms (GCM) 10K type strain sequencing project: providing services to taxonomists for standard genome sequencing and annotation.</title>
        <authorList>
            <consortium name="The Broad Institute Genomics Platform"/>
            <consortium name="The Broad Institute Genome Sequencing Center for Infectious Disease"/>
            <person name="Wu L."/>
            <person name="Ma J."/>
        </authorList>
    </citation>
    <scope>NUCLEOTIDE SEQUENCE [LARGE SCALE GENOMIC DNA]</scope>
    <source>
        <strain evidence="3">CCUG 59129</strain>
    </source>
</reference>
<keyword evidence="1" id="KW-1133">Transmembrane helix</keyword>
<comment type="caution">
    <text evidence="2">The sequence shown here is derived from an EMBL/GenBank/DDBJ whole genome shotgun (WGS) entry which is preliminary data.</text>
</comment>
<feature type="transmembrane region" description="Helical" evidence="1">
    <location>
        <begin position="80"/>
        <end position="97"/>
    </location>
</feature>
<keyword evidence="1" id="KW-0472">Membrane</keyword>
<evidence type="ECO:0000313" key="3">
    <source>
        <dbReference type="Proteomes" id="UP001596989"/>
    </source>
</evidence>
<dbReference type="EMBL" id="JBHTJZ010000011">
    <property type="protein sequence ID" value="MFD0959822.1"/>
    <property type="molecule type" value="Genomic_DNA"/>
</dbReference>
<dbReference type="RefSeq" id="WP_377564089.1">
    <property type="nucleotide sequence ID" value="NZ_JBHTJZ010000011.1"/>
</dbReference>
<proteinExistence type="predicted"/>
<accession>A0ABW3HQL9</accession>
<evidence type="ECO:0000313" key="2">
    <source>
        <dbReference type="EMBL" id="MFD0959822.1"/>
    </source>
</evidence>
<evidence type="ECO:0008006" key="4">
    <source>
        <dbReference type="Google" id="ProtNLM"/>
    </source>
</evidence>
<gene>
    <name evidence="2" type="ORF">ACFQ2I_10510</name>
</gene>
<keyword evidence="1" id="KW-0812">Transmembrane</keyword>
<sequence length="98" mass="11450">MSEQRDNEASVIYEANPQHTATVQEIRERLMKMCGGHMHRFVRVQTIDGHVYEGMILHVDQHILYLQCTIQDPRSYNSRFNAILPLVLFELLVITLLL</sequence>
<evidence type="ECO:0000256" key="1">
    <source>
        <dbReference type="SAM" id="Phobius"/>
    </source>
</evidence>
<keyword evidence="3" id="KW-1185">Reference proteome</keyword>
<dbReference type="Proteomes" id="UP001596989">
    <property type="component" value="Unassembled WGS sequence"/>
</dbReference>
<name>A0ABW3HQL9_9BACL</name>